<dbReference type="OrthoDB" id="2496560at2759"/>
<evidence type="ECO:0000313" key="1">
    <source>
        <dbReference type="EMBL" id="KNF01627.1"/>
    </source>
</evidence>
<evidence type="ECO:0000313" key="2">
    <source>
        <dbReference type="Proteomes" id="UP000054564"/>
    </source>
</evidence>
<dbReference type="AlphaFoldDB" id="A0A0L0VQZ6"/>
<dbReference type="Proteomes" id="UP000054564">
    <property type="component" value="Unassembled WGS sequence"/>
</dbReference>
<gene>
    <name evidence="1" type="ORF">PSTG_05059</name>
</gene>
<organism evidence="1 2">
    <name type="scientific">Puccinia striiformis f. sp. tritici PST-78</name>
    <dbReference type="NCBI Taxonomy" id="1165861"/>
    <lineage>
        <taxon>Eukaryota</taxon>
        <taxon>Fungi</taxon>
        <taxon>Dikarya</taxon>
        <taxon>Basidiomycota</taxon>
        <taxon>Pucciniomycotina</taxon>
        <taxon>Pucciniomycetes</taxon>
        <taxon>Pucciniales</taxon>
        <taxon>Pucciniaceae</taxon>
        <taxon>Puccinia</taxon>
    </lineage>
</organism>
<protein>
    <submittedName>
        <fullName evidence="1">Uncharacterized protein</fullName>
    </submittedName>
</protein>
<accession>A0A0L0VQZ6</accession>
<dbReference type="EMBL" id="AJIL01000028">
    <property type="protein sequence ID" value="KNF01627.1"/>
    <property type="molecule type" value="Genomic_DNA"/>
</dbReference>
<name>A0A0L0VQZ6_9BASI</name>
<sequence>MPKLQYFTAHLLDEDKNVFPERMPKTLYSSKYIAVRCEMPRNGGFTVRLSSAPIPFDMVVKVFLDGCFLAGRCFLAGDSDPVIFDYEIGPDQNNYNHCRGSSDFQFKWSFSRVQVSVHKCRVGNKTPSESFDSFHHPKSPSSFCPGLPIIADWTDIPPVILHEEPEPCLSIVWECTRSELQRN</sequence>
<proteinExistence type="predicted"/>
<comment type="caution">
    <text evidence="1">The sequence shown here is derived from an EMBL/GenBank/DDBJ whole genome shotgun (WGS) entry which is preliminary data.</text>
</comment>
<reference evidence="2" key="1">
    <citation type="submission" date="2014-03" db="EMBL/GenBank/DDBJ databases">
        <title>The Genome Sequence of Puccinia striiformis f. sp. tritici PST-78.</title>
        <authorList>
            <consortium name="The Broad Institute Genome Sequencing Platform"/>
            <person name="Cuomo C."/>
            <person name="Hulbert S."/>
            <person name="Chen X."/>
            <person name="Walker B."/>
            <person name="Young S.K."/>
            <person name="Zeng Q."/>
            <person name="Gargeya S."/>
            <person name="Fitzgerald M."/>
            <person name="Haas B."/>
            <person name="Abouelleil A."/>
            <person name="Alvarado L."/>
            <person name="Arachchi H.M."/>
            <person name="Berlin A.M."/>
            <person name="Chapman S.B."/>
            <person name="Goldberg J."/>
            <person name="Griggs A."/>
            <person name="Gujja S."/>
            <person name="Hansen M."/>
            <person name="Howarth C."/>
            <person name="Imamovic A."/>
            <person name="Larimer J."/>
            <person name="McCowan C."/>
            <person name="Montmayeur A."/>
            <person name="Murphy C."/>
            <person name="Neiman D."/>
            <person name="Pearson M."/>
            <person name="Priest M."/>
            <person name="Roberts A."/>
            <person name="Saif S."/>
            <person name="Shea T."/>
            <person name="Sisk P."/>
            <person name="Sykes S."/>
            <person name="Wortman J."/>
            <person name="Nusbaum C."/>
            <person name="Birren B."/>
        </authorList>
    </citation>
    <scope>NUCLEOTIDE SEQUENCE [LARGE SCALE GENOMIC DNA]</scope>
    <source>
        <strain evidence="2">race PST-78</strain>
    </source>
</reference>
<keyword evidence="2" id="KW-1185">Reference proteome</keyword>